<evidence type="ECO:0000256" key="1">
    <source>
        <dbReference type="ARBA" id="ARBA00008404"/>
    </source>
</evidence>
<dbReference type="NCBIfam" id="TIGR01300">
    <property type="entry name" value="CPA3_mnhG_phaG"/>
    <property type="match status" value="1"/>
</dbReference>
<sequence length="120" mass="12467">MSVADVVSSICLVGGAVFCVLGALGMLWFPDVTSRLQAATKPQTLGLLLLLIGTAIQLEFIYASGLILVGLFQMITAPVLSQMAGRAAYRSGAIRPDSLVIDELGERLAAEKRGESGSAG</sequence>
<comment type="similarity">
    <text evidence="1">Belongs to the CPA3 antiporters (TC 2.A.63) subunit G family.</text>
</comment>
<accession>A0A221WA86</accession>
<dbReference type="OrthoDB" id="3214257at2"/>
<dbReference type="EMBL" id="CP022521">
    <property type="protein sequence ID" value="ASO22631.1"/>
    <property type="molecule type" value="Genomic_DNA"/>
</dbReference>
<keyword evidence="3" id="KW-1185">Reference proteome</keyword>
<dbReference type="PANTHER" id="PTHR34703">
    <property type="entry name" value="ANTIPORTER SUBUNIT MNHG2-RELATED"/>
    <property type="match status" value="1"/>
</dbReference>
<proteinExistence type="inferred from homology"/>
<evidence type="ECO:0000313" key="2">
    <source>
        <dbReference type="EMBL" id="ASO22631.1"/>
    </source>
</evidence>
<protein>
    <submittedName>
        <fullName evidence="2">Na(+)/H(+) antiporter subunit G</fullName>
    </submittedName>
</protein>
<reference evidence="2 3" key="1">
    <citation type="submission" date="2017-07" db="EMBL/GenBank/DDBJ databases">
        <title>Complete genome sequence of Actinoalloteichus hoggarensis DSM 45943, type strain of Actinoalloteichus hoggarensis.</title>
        <authorList>
            <person name="Ruckert C."/>
            <person name="Nouioui I."/>
            <person name="Willmese J."/>
            <person name="van Wezel G."/>
            <person name="Klenk H.-P."/>
            <person name="Kalinowski J."/>
            <person name="Zotchev S.B."/>
        </authorList>
    </citation>
    <scope>NUCLEOTIDE SEQUENCE [LARGE SCALE GENOMIC DNA]</scope>
    <source>
        <strain evidence="2 3">DSM 45943</strain>
    </source>
</reference>
<organism evidence="2 3">
    <name type="scientific">Actinoalloteichus hoggarensis</name>
    <dbReference type="NCBI Taxonomy" id="1470176"/>
    <lineage>
        <taxon>Bacteria</taxon>
        <taxon>Bacillati</taxon>
        <taxon>Actinomycetota</taxon>
        <taxon>Actinomycetes</taxon>
        <taxon>Pseudonocardiales</taxon>
        <taxon>Pseudonocardiaceae</taxon>
        <taxon>Actinoalloteichus</taxon>
    </lineage>
</organism>
<dbReference type="GO" id="GO:0015385">
    <property type="term" value="F:sodium:proton antiporter activity"/>
    <property type="evidence" value="ECO:0007669"/>
    <property type="project" value="TreeGrafter"/>
</dbReference>
<gene>
    <name evidence="2" type="primary">mrpG</name>
    <name evidence="2" type="ORF">AHOG_25130</name>
</gene>
<dbReference type="PANTHER" id="PTHR34703:SF1">
    <property type="entry name" value="ANTIPORTER SUBUNIT MNHG2-RELATED"/>
    <property type="match status" value="1"/>
</dbReference>
<name>A0A221WA86_9PSEU</name>
<dbReference type="NCBIfam" id="NF009314">
    <property type="entry name" value="PRK12674.1-2"/>
    <property type="match status" value="1"/>
</dbReference>
<dbReference type="AlphaFoldDB" id="A0A221WA86"/>
<dbReference type="RefSeq" id="WP_093943545.1">
    <property type="nucleotide sequence ID" value="NZ_CP022521.1"/>
</dbReference>
<dbReference type="Proteomes" id="UP000204221">
    <property type="component" value="Chromosome"/>
</dbReference>
<dbReference type="Pfam" id="PF03334">
    <property type="entry name" value="PhaG_MnhG_YufB"/>
    <property type="match status" value="1"/>
</dbReference>
<dbReference type="KEGG" id="ahg:AHOG_25130"/>
<evidence type="ECO:0000313" key="3">
    <source>
        <dbReference type="Proteomes" id="UP000204221"/>
    </source>
</evidence>
<dbReference type="InterPro" id="IPR005133">
    <property type="entry name" value="PhaG_MnhG_YufB"/>
</dbReference>